<reference evidence="2" key="1">
    <citation type="journal article" date="2023" name="Plant J.">
        <title>Genome sequences and population genomics provide insights into the demographic history, inbreeding, and mutation load of two 'living fossil' tree species of Dipteronia.</title>
        <authorList>
            <person name="Feng Y."/>
            <person name="Comes H.P."/>
            <person name="Chen J."/>
            <person name="Zhu S."/>
            <person name="Lu R."/>
            <person name="Zhang X."/>
            <person name="Li P."/>
            <person name="Qiu J."/>
            <person name="Olsen K.M."/>
            <person name="Qiu Y."/>
        </authorList>
    </citation>
    <scope>NUCLEOTIDE SEQUENCE</scope>
    <source>
        <strain evidence="2">KIB01</strain>
    </source>
</reference>
<evidence type="ECO:0000313" key="3">
    <source>
        <dbReference type="Proteomes" id="UP001280121"/>
    </source>
</evidence>
<dbReference type="PANTHER" id="PTHR34741">
    <property type="entry name" value="IMAP FAMILY MEMBER 1, PUTATIVE-RELATED"/>
    <property type="match status" value="1"/>
</dbReference>
<evidence type="ECO:0000256" key="1">
    <source>
        <dbReference type="SAM" id="Phobius"/>
    </source>
</evidence>
<sequence>MSSILSSVEKLSTYFSQISLGHQPPTPPPSSSSPPIDIESQLVSSTPVSQSLLQWKNLAISFCFAAPLEMALLFAQTKSQLSISFHLLSFLVLLTFLFLFVSNFIAHKWAGTAQVLEEIAVLLVPTAVVVTVTIPFPLIMKCVTWALYAISLTVILFALYLYCT</sequence>
<feature type="transmembrane region" description="Helical" evidence="1">
    <location>
        <begin position="83"/>
        <end position="107"/>
    </location>
</feature>
<keyword evidence="1" id="KW-0812">Transmembrane</keyword>
<feature type="transmembrane region" description="Helical" evidence="1">
    <location>
        <begin position="145"/>
        <end position="163"/>
    </location>
</feature>
<dbReference type="PANTHER" id="PTHR34741:SF1">
    <property type="entry name" value="PGG DOMAIN-CONTAINING PROTEIN"/>
    <property type="match status" value="1"/>
</dbReference>
<keyword evidence="1" id="KW-0472">Membrane</keyword>
<dbReference type="EMBL" id="JANJYI010000004">
    <property type="protein sequence ID" value="KAK2654287.1"/>
    <property type="molecule type" value="Genomic_DNA"/>
</dbReference>
<keyword evidence="3" id="KW-1185">Reference proteome</keyword>
<comment type="caution">
    <text evidence="2">The sequence shown here is derived from an EMBL/GenBank/DDBJ whole genome shotgun (WGS) entry which is preliminary data.</text>
</comment>
<evidence type="ECO:0008006" key="4">
    <source>
        <dbReference type="Google" id="ProtNLM"/>
    </source>
</evidence>
<gene>
    <name evidence="2" type="ORF">Ddye_014143</name>
</gene>
<accession>A0AAD9X7P1</accession>
<organism evidence="2 3">
    <name type="scientific">Dipteronia dyeriana</name>
    <dbReference type="NCBI Taxonomy" id="168575"/>
    <lineage>
        <taxon>Eukaryota</taxon>
        <taxon>Viridiplantae</taxon>
        <taxon>Streptophyta</taxon>
        <taxon>Embryophyta</taxon>
        <taxon>Tracheophyta</taxon>
        <taxon>Spermatophyta</taxon>
        <taxon>Magnoliopsida</taxon>
        <taxon>eudicotyledons</taxon>
        <taxon>Gunneridae</taxon>
        <taxon>Pentapetalae</taxon>
        <taxon>rosids</taxon>
        <taxon>malvids</taxon>
        <taxon>Sapindales</taxon>
        <taxon>Sapindaceae</taxon>
        <taxon>Hippocastanoideae</taxon>
        <taxon>Acereae</taxon>
        <taxon>Dipteronia</taxon>
    </lineage>
</organism>
<dbReference type="AlphaFoldDB" id="A0AAD9X7P1"/>
<feature type="transmembrane region" description="Helical" evidence="1">
    <location>
        <begin position="119"/>
        <end position="139"/>
    </location>
</feature>
<name>A0AAD9X7P1_9ROSI</name>
<evidence type="ECO:0000313" key="2">
    <source>
        <dbReference type="EMBL" id="KAK2654287.1"/>
    </source>
</evidence>
<dbReference type="Proteomes" id="UP001280121">
    <property type="component" value="Unassembled WGS sequence"/>
</dbReference>
<keyword evidence="1" id="KW-1133">Transmembrane helix</keyword>
<protein>
    <recommendedName>
        <fullName evidence="4">Transmembrane protein</fullName>
    </recommendedName>
</protein>
<proteinExistence type="predicted"/>